<dbReference type="CDD" id="cd06261">
    <property type="entry name" value="TM_PBP2"/>
    <property type="match status" value="1"/>
</dbReference>
<comment type="caution">
    <text evidence="9">The sequence shown here is derived from an EMBL/GenBank/DDBJ whole genome shotgun (WGS) entry which is preliminary data.</text>
</comment>
<dbReference type="EMBL" id="VOSK01000240">
    <property type="protein sequence ID" value="MPR29531.1"/>
    <property type="molecule type" value="Genomic_DNA"/>
</dbReference>
<keyword evidence="3" id="KW-1003">Cell membrane</keyword>
<feature type="transmembrane region" description="Helical" evidence="7">
    <location>
        <begin position="178"/>
        <end position="202"/>
    </location>
</feature>
<reference evidence="9 10" key="1">
    <citation type="journal article" date="2019" name="Syst. Appl. Microbiol.">
        <title>Microvirga tunisiensis sp. nov., a root nodule symbiotic bacterium isolated from Lupinus micranthus and L. luteus grown in Northern Tunisia.</title>
        <authorList>
            <person name="Msaddak A."/>
            <person name="Rejili M."/>
            <person name="Duran D."/>
            <person name="Mars M."/>
            <person name="Palacios J.M."/>
            <person name="Ruiz-Argueso T."/>
            <person name="Rey L."/>
            <person name="Imperial J."/>
        </authorList>
    </citation>
    <scope>NUCLEOTIDE SEQUENCE [LARGE SCALE GENOMIC DNA]</scope>
    <source>
        <strain evidence="9 10">Lmie10</strain>
    </source>
</reference>
<dbReference type="InterPro" id="IPR035906">
    <property type="entry name" value="MetI-like_sf"/>
</dbReference>
<dbReference type="PROSITE" id="PS50928">
    <property type="entry name" value="ABC_TM1"/>
    <property type="match status" value="1"/>
</dbReference>
<protein>
    <submittedName>
        <fullName evidence="9">Sugar ABC transporter permease</fullName>
    </submittedName>
</protein>
<evidence type="ECO:0000256" key="5">
    <source>
        <dbReference type="ARBA" id="ARBA00022989"/>
    </source>
</evidence>
<dbReference type="InterPro" id="IPR000515">
    <property type="entry name" value="MetI-like"/>
</dbReference>
<comment type="subcellular location">
    <subcellularLocation>
        <location evidence="1 7">Cell membrane</location>
        <topology evidence="1 7">Multi-pass membrane protein</topology>
    </subcellularLocation>
</comment>
<dbReference type="SUPFAM" id="SSF161098">
    <property type="entry name" value="MetI-like"/>
    <property type="match status" value="1"/>
</dbReference>
<feature type="domain" description="ABC transmembrane type-1" evidence="8">
    <location>
        <begin position="93"/>
        <end position="306"/>
    </location>
</feature>
<evidence type="ECO:0000313" key="9">
    <source>
        <dbReference type="EMBL" id="MPR29531.1"/>
    </source>
</evidence>
<dbReference type="GO" id="GO:0005886">
    <property type="term" value="C:plasma membrane"/>
    <property type="evidence" value="ECO:0007669"/>
    <property type="project" value="UniProtKB-SubCell"/>
</dbReference>
<proteinExistence type="inferred from homology"/>
<keyword evidence="5 7" id="KW-1133">Transmembrane helix</keyword>
<feature type="transmembrane region" description="Helical" evidence="7">
    <location>
        <begin position="130"/>
        <end position="148"/>
    </location>
</feature>
<name>A0A5N7MR94_9HYPH</name>
<dbReference type="OrthoDB" id="9773727at2"/>
<feature type="transmembrane region" description="Helical" evidence="7">
    <location>
        <begin position="97"/>
        <end position="118"/>
    </location>
</feature>
<accession>A0A5N7MR94</accession>
<evidence type="ECO:0000256" key="4">
    <source>
        <dbReference type="ARBA" id="ARBA00022692"/>
    </source>
</evidence>
<evidence type="ECO:0000256" key="6">
    <source>
        <dbReference type="ARBA" id="ARBA00023136"/>
    </source>
</evidence>
<evidence type="ECO:0000256" key="3">
    <source>
        <dbReference type="ARBA" id="ARBA00022475"/>
    </source>
</evidence>
<evidence type="ECO:0000256" key="1">
    <source>
        <dbReference type="ARBA" id="ARBA00004651"/>
    </source>
</evidence>
<dbReference type="Gene3D" id="1.10.3720.10">
    <property type="entry name" value="MetI-like"/>
    <property type="match status" value="1"/>
</dbReference>
<keyword evidence="4 7" id="KW-0812">Transmembrane</keyword>
<dbReference type="InterPro" id="IPR051393">
    <property type="entry name" value="ABC_transporter_permease"/>
</dbReference>
<comment type="similarity">
    <text evidence="7">Belongs to the binding-protein-dependent transport system permease family.</text>
</comment>
<keyword evidence="10" id="KW-1185">Reference proteome</keyword>
<sequence>MSTILSETTSLESVTAPKARRRRAVGINARQNAAAFLFLSPWLVGLVCLTLGPILASFYLSLTSYDMFTPPQWLGLDNYVKMFTEDGRYYQSLRVTFTYVFLSVPLKLAFALGIAMLLNRGLKGLGFYRSVYYLPSLLGGSVAVAIMWRQVFAYDGIINQILLKFGIDGPSWITSTDYALYTLVALAVWQFGSPMVIFLAGLKQIPQDIYDAAEVDGAGPVRKLFSVTLPLLTPIIFFNFVMQTIGAFQAFTPAYIISGGKGGPADATLFYTLYLYEQAFTNFQMGYASAMAWVLVAIIGLATVLSFQSARYWVHYGDER</sequence>
<organism evidence="9 10">
    <name type="scientific">Microvirga tunisiensis</name>
    <dbReference type="NCBI Taxonomy" id="2108360"/>
    <lineage>
        <taxon>Bacteria</taxon>
        <taxon>Pseudomonadati</taxon>
        <taxon>Pseudomonadota</taxon>
        <taxon>Alphaproteobacteria</taxon>
        <taxon>Hyphomicrobiales</taxon>
        <taxon>Methylobacteriaceae</taxon>
        <taxon>Microvirga</taxon>
    </lineage>
</organism>
<dbReference type="Proteomes" id="UP000403266">
    <property type="component" value="Unassembled WGS sequence"/>
</dbReference>
<evidence type="ECO:0000256" key="2">
    <source>
        <dbReference type="ARBA" id="ARBA00022448"/>
    </source>
</evidence>
<gene>
    <name evidence="9" type="ORF">FS320_31695</name>
</gene>
<dbReference type="PANTHER" id="PTHR30193:SF1">
    <property type="entry name" value="ABC TRANSPORTER PERMEASE PROTEIN YESP-RELATED"/>
    <property type="match status" value="1"/>
</dbReference>
<evidence type="ECO:0000256" key="7">
    <source>
        <dbReference type="RuleBase" id="RU363032"/>
    </source>
</evidence>
<feature type="transmembrane region" description="Helical" evidence="7">
    <location>
        <begin position="290"/>
        <end position="314"/>
    </location>
</feature>
<evidence type="ECO:0000313" key="10">
    <source>
        <dbReference type="Proteomes" id="UP000403266"/>
    </source>
</evidence>
<feature type="transmembrane region" description="Helical" evidence="7">
    <location>
        <begin position="33"/>
        <end position="60"/>
    </location>
</feature>
<feature type="transmembrane region" description="Helical" evidence="7">
    <location>
        <begin position="223"/>
        <end position="242"/>
    </location>
</feature>
<keyword evidence="6 7" id="KW-0472">Membrane</keyword>
<evidence type="ECO:0000259" key="8">
    <source>
        <dbReference type="PROSITE" id="PS50928"/>
    </source>
</evidence>
<dbReference type="PANTHER" id="PTHR30193">
    <property type="entry name" value="ABC TRANSPORTER PERMEASE PROTEIN"/>
    <property type="match status" value="1"/>
</dbReference>
<dbReference type="GO" id="GO:0055085">
    <property type="term" value="P:transmembrane transport"/>
    <property type="evidence" value="ECO:0007669"/>
    <property type="project" value="InterPro"/>
</dbReference>
<dbReference type="AlphaFoldDB" id="A0A5N7MR94"/>
<dbReference type="Pfam" id="PF00528">
    <property type="entry name" value="BPD_transp_1"/>
    <property type="match status" value="1"/>
</dbReference>
<keyword evidence="2 7" id="KW-0813">Transport</keyword>